<sequence>MKSDSFEHFDFRGKKTAIVSLGCARNTVDSQVFLQEARKRGAVISSAQDARVVLINTCGFTREAKEESLGVIAEWLDRKKKGRIESILVLGCLAERYRKDIRQGYEDIDVVGGLVPETDARSPGGPPVLLTPRHYAYLKISEGCNNRCTYCAIPLIKGRSRSRSEAELIEEAVRLERCGVRELNIVGQDITLYGCDDRRKRPGRSSRPGLPLVGLVKKILHETSIPWIRLMYLHPQGIGEDVMELLGQQGRLCPYVDLPLQHINDRILRRMGRPTPRREIVRLISALRDRVSSIALRTTFIVGFPGETKKEFRELLDFVREMHFDKLGAFMFSREEGTRAYGYRGQVPSKEKERRYHELMEAQKGISLSLLEKKIGRTTPVLVEEVTRDRRMYLARTPWDAPEVDGLVYLASPNKLGPGQIVRCRITDAFEYDLAGETI</sequence>
<accession>A0A410P5A3</accession>
<evidence type="ECO:0000313" key="12">
    <source>
        <dbReference type="EMBL" id="QAT17303.1"/>
    </source>
</evidence>
<dbReference type="PROSITE" id="PS51918">
    <property type="entry name" value="RADICAL_SAM"/>
    <property type="match status" value="1"/>
</dbReference>
<keyword evidence="1 8" id="KW-0004">4Fe-4S</keyword>
<dbReference type="InterPro" id="IPR005839">
    <property type="entry name" value="Methylthiotransferase"/>
</dbReference>
<dbReference type="Gene3D" id="2.40.50.140">
    <property type="entry name" value="Nucleic acid-binding proteins"/>
    <property type="match status" value="1"/>
</dbReference>
<dbReference type="Pfam" id="PF18693">
    <property type="entry name" value="TRAM_2"/>
    <property type="match status" value="1"/>
</dbReference>
<feature type="domain" description="Radical SAM core" evidence="11">
    <location>
        <begin position="130"/>
        <end position="369"/>
    </location>
</feature>
<dbReference type="Proteomes" id="UP000287243">
    <property type="component" value="Chromosome"/>
</dbReference>
<dbReference type="KEGG" id="vai:BU251_05940"/>
<dbReference type="OrthoDB" id="9805215at2"/>
<evidence type="ECO:0000259" key="9">
    <source>
        <dbReference type="PROSITE" id="PS50926"/>
    </source>
</evidence>
<dbReference type="EMBL" id="CP019384">
    <property type="protein sequence ID" value="QAT17303.1"/>
    <property type="molecule type" value="Genomic_DNA"/>
</dbReference>
<keyword evidence="7 8" id="KW-0411">Iron-sulfur</keyword>
<dbReference type="Gene3D" id="3.80.30.20">
    <property type="entry name" value="tm_1862 like domain"/>
    <property type="match status" value="1"/>
</dbReference>
<comment type="catalytic activity">
    <reaction evidence="8">
        <text>L-aspartate(89)-[ribosomal protein uS12]-hydrogen + (sulfur carrier)-SH + AH2 + 2 S-adenosyl-L-methionine = 3-methylsulfanyl-L-aspartate(89)-[ribosomal protein uS12]-hydrogen + (sulfur carrier)-H + 5'-deoxyadenosine + L-methionine + A + S-adenosyl-L-homocysteine + 2 H(+)</text>
        <dbReference type="Rhea" id="RHEA:37087"/>
        <dbReference type="Rhea" id="RHEA-COMP:10460"/>
        <dbReference type="Rhea" id="RHEA-COMP:10461"/>
        <dbReference type="Rhea" id="RHEA-COMP:14737"/>
        <dbReference type="Rhea" id="RHEA-COMP:14739"/>
        <dbReference type="ChEBI" id="CHEBI:13193"/>
        <dbReference type="ChEBI" id="CHEBI:15378"/>
        <dbReference type="ChEBI" id="CHEBI:17319"/>
        <dbReference type="ChEBI" id="CHEBI:17499"/>
        <dbReference type="ChEBI" id="CHEBI:29917"/>
        <dbReference type="ChEBI" id="CHEBI:29961"/>
        <dbReference type="ChEBI" id="CHEBI:57844"/>
        <dbReference type="ChEBI" id="CHEBI:57856"/>
        <dbReference type="ChEBI" id="CHEBI:59789"/>
        <dbReference type="ChEBI" id="CHEBI:64428"/>
        <dbReference type="ChEBI" id="CHEBI:73599"/>
        <dbReference type="EC" id="2.8.4.4"/>
    </reaction>
</comment>
<reference evidence="12 13" key="1">
    <citation type="submission" date="2017-01" db="EMBL/GenBank/DDBJ databases">
        <title>First insights into the biology of 'candidatus Vampirococcus archaeovorus'.</title>
        <authorList>
            <person name="Kizina J."/>
            <person name="Jordan S."/>
            <person name="Stueber K."/>
            <person name="Reinhardt R."/>
            <person name="Harder J."/>
        </authorList>
    </citation>
    <scope>NUCLEOTIDE SEQUENCE [LARGE SCALE GENOMIC DNA]</scope>
    <source>
        <strain evidence="12 13">LiM</strain>
    </source>
</reference>
<gene>
    <name evidence="8" type="primary">rimO</name>
    <name evidence="12" type="ORF">BU251_05940</name>
</gene>
<feature type="binding site" evidence="8">
    <location>
        <position position="148"/>
    </location>
    <ligand>
        <name>[4Fe-4S] cluster</name>
        <dbReference type="ChEBI" id="CHEBI:49883"/>
        <label>2</label>
        <note>4Fe-4S-S-AdoMet</note>
    </ligand>
</feature>
<dbReference type="Pfam" id="PF04055">
    <property type="entry name" value="Radical_SAM"/>
    <property type="match status" value="1"/>
</dbReference>
<comment type="function">
    <text evidence="8">Catalyzes the methylthiolation of an aspartic acid residue of ribosomal protein uS12.</text>
</comment>
<dbReference type="CDD" id="cd01335">
    <property type="entry name" value="Radical_SAM"/>
    <property type="match status" value="1"/>
</dbReference>
<feature type="binding site" evidence="8">
    <location>
        <position position="151"/>
    </location>
    <ligand>
        <name>[4Fe-4S] cluster</name>
        <dbReference type="ChEBI" id="CHEBI:49883"/>
        <label>2</label>
        <note>4Fe-4S-S-AdoMet</note>
    </ligand>
</feature>
<dbReference type="InterPro" id="IPR007197">
    <property type="entry name" value="rSAM"/>
</dbReference>
<feature type="binding site" evidence="8">
    <location>
        <position position="58"/>
    </location>
    <ligand>
        <name>[4Fe-4S] cluster</name>
        <dbReference type="ChEBI" id="CHEBI:49883"/>
        <label>1</label>
    </ligand>
</feature>
<keyword evidence="3 8" id="KW-0808">Transferase</keyword>
<feature type="domain" description="TRAM" evidence="9">
    <location>
        <begin position="372"/>
        <end position="439"/>
    </location>
</feature>
<dbReference type="GO" id="GO:0006400">
    <property type="term" value="P:tRNA modification"/>
    <property type="evidence" value="ECO:0007669"/>
    <property type="project" value="InterPro"/>
</dbReference>
<evidence type="ECO:0000256" key="1">
    <source>
        <dbReference type="ARBA" id="ARBA00022485"/>
    </source>
</evidence>
<keyword evidence="13" id="KW-1185">Reference proteome</keyword>
<proteinExistence type="inferred from homology"/>
<evidence type="ECO:0000256" key="6">
    <source>
        <dbReference type="ARBA" id="ARBA00023004"/>
    </source>
</evidence>
<dbReference type="InterPro" id="IPR006638">
    <property type="entry name" value="Elp3/MiaA/NifB-like_rSAM"/>
</dbReference>
<evidence type="ECO:0000256" key="5">
    <source>
        <dbReference type="ARBA" id="ARBA00022723"/>
    </source>
</evidence>
<keyword evidence="6 8" id="KW-0408">Iron</keyword>
<dbReference type="InterPro" id="IPR020612">
    <property type="entry name" value="Methylthiotransferase_CS"/>
</dbReference>
<dbReference type="SFLD" id="SFLDS00029">
    <property type="entry name" value="Radical_SAM"/>
    <property type="match status" value="1"/>
</dbReference>
<dbReference type="InterPro" id="IPR058240">
    <property type="entry name" value="rSAM_sf"/>
</dbReference>
<dbReference type="SFLD" id="SFLDG01082">
    <property type="entry name" value="B12-binding_domain_containing"/>
    <property type="match status" value="1"/>
</dbReference>
<dbReference type="PROSITE" id="PS51449">
    <property type="entry name" value="MTTASE_N"/>
    <property type="match status" value="1"/>
</dbReference>
<evidence type="ECO:0000256" key="4">
    <source>
        <dbReference type="ARBA" id="ARBA00022691"/>
    </source>
</evidence>
<dbReference type="SFLD" id="SFLDG01061">
    <property type="entry name" value="methylthiotransferase"/>
    <property type="match status" value="1"/>
</dbReference>
<feature type="domain" description="MTTase N-terminal" evidence="10">
    <location>
        <begin position="14"/>
        <end position="131"/>
    </location>
</feature>
<dbReference type="HAMAP" id="MF_01865">
    <property type="entry name" value="MTTase_RimO"/>
    <property type="match status" value="1"/>
</dbReference>
<comment type="subcellular location">
    <subcellularLocation>
        <location evidence="8">Cytoplasm</location>
    </subcellularLocation>
</comment>
<dbReference type="Pfam" id="PF00919">
    <property type="entry name" value="UPF0004"/>
    <property type="match status" value="1"/>
</dbReference>
<evidence type="ECO:0000256" key="2">
    <source>
        <dbReference type="ARBA" id="ARBA00022490"/>
    </source>
</evidence>
<keyword evidence="12" id="KW-0687">Ribonucleoprotein</keyword>
<dbReference type="SMART" id="SM00729">
    <property type="entry name" value="Elp3"/>
    <property type="match status" value="1"/>
</dbReference>
<dbReference type="PROSITE" id="PS01278">
    <property type="entry name" value="MTTASE_RADICAL"/>
    <property type="match status" value="1"/>
</dbReference>
<feature type="binding site" evidence="8">
    <location>
        <position position="144"/>
    </location>
    <ligand>
        <name>[4Fe-4S] cluster</name>
        <dbReference type="ChEBI" id="CHEBI:49883"/>
        <label>2</label>
        <note>4Fe-4S-S-AdoMet</note>
    </ligand>
</feature>
<dbReference type="PANTHER" id="PTHR43837">
    <property type="entry name" value="RIBOSOMAL PROTEIN S12 METHYLTHIOTRANSFERASE RIMO"/>
    <property type="match status" value="1"/>
</dbReference>
<dbReference type="GO" id="GO:0005829">
    <property type="term" value="C:cytosol"/>
    <property type="evidence" value="ECO:0007669"/>
    <property type="project" value="TreeGrafter"/>
</dbReference>
<dbReference type="NCBIfam" id="TIGR00089">
    <property type="entry name" value="MiaB/RimO family radical SAM methylthiotransferase"/>
    <property type="match status" value="1"/>
</dbReference>
<dbReference type="SUPFAM" id="SSF102114">
    <property type="entry name" value="Radical SAM enzymes"/>
    <property type="match status" value="1"/>
</dbReference>
<dbReference type="InterPro" id="IPR012340">
    <property type="entry name" value="NA-bd_OB-fold"/>
</dbReference>
<dbReference type="PANTHER" id="PTHR43837:SF1">
    <property type="entry name" value="RIBOSOMAL PROTEIN US12 METHYLTHIOTRANSFERASE RIMO"/>
    <property type="match status" value="1"/>
</dbReference>
<dbReference type="GO" id="GO:0051539">
    <property type="term" value="F:4 iron, 4 sulfur cluster binding"/>
    <property type="evidence" value="ECO:0007669"/>
    <property type="project" value="UniProtKB-UniRule"/>
</dbReference>
<comment type="similarity">
    <text evidence="8">Belongs to the methylthiotransferase family. RimO subfamily.</text>
</comment>
<dbReference type="GO" id="GO:0046872">
    <property type="term" value="F:metal ion binding"/>
    <property type="evidence" value="ECO:0007669"/>
    <property type="project" value="UniProtKB-KW"/>
</dbReference>
<organism evidence="12 13">
    <name type="scientific">Velamenicoccus archaeovorus</name>
    <dbReference type="NCBI Taxonomy" id="1930593"/>
    <lineage>
        <taxon>Bacteria</taxon>
        <taxon>Pseudomonadati</taxon>
        <taxon>Candidatus Omnitrophota</taxon>
        <taxon>Candidatus Velamenicoccus</taxon>
    </lineage>
</organism>
<feature type="binding site" evidence="8">
    <location>
        <position position="23"/>
    </location>
    <ligand>
        <name>[4Fe-4S] cluster</name>
        <dbReference type="ChEBI" id="CHEBI:49883"/>
        <label>1</label>
    </ligand>
</feature>
<keyword evidence="5 8" id="KW-0479">Metal-binding</keyword>
<dbReference type="InterPro" id="IPR013848">
    <property type="entry name" value="Methylthiotransferase_N"/>
</dbReference>
<dbReference type="PROSITE" id="PS50926">
    <property type="entry name" value="TRAM"/>
    <property type="match status" value="1"/>
</dbReference>
<name>A0A410P5A3_VELA1</name>
<evidence type="ECO:0000256" key="7">
    <source>
        <dbReference type="ARBA" id="ARBA00023014"/>
    </source>
</evidence>
<dbReference type="RefSeq" id="WP_128700112.1">
    <property type="nucleotide sequence ID" value="NZ_CP019384.1"/>
</dbReference>
<dbReference type="InterPro" id="IPR023404">
    <property type="entry name" value="rSAM_horseshoe"/>
</dbReference>
<evidence type="ECO:0000256" key="3">
    <source>
        <dbReference type="ARBA" id="ARBA00022679"/>
    </source>
</evidence>
<feature type="binding site" evidence="8">
    <location>
        <position position="92"/>
    </location>
    <ligand>
        <name>[4Fe-4S] cluster</name>
        <dbReference type="ChEBI" id="CHEBI:49883"/>
        <label>1</label>
    </ligand>
</feature>
<dbReference type="EC" id="2.8.4.4" evidence="8"/>
<dbReference type="InterPro" id="IPR038135">
    <property type="entry name" value="Methylthiotransferase_N_sf"/>
</dbReference>
<dbReference type="Gene3D" id="3.40.50.12160">
    <property type="entry name" value="Methylthiotransferase, N-terminal domain"/>
    <property type="match status" value="1"/>
</dbReference>
<dbReference type="InterPro" id="IPR002792">
    <property type="entry name" value="TRAM_dom"/>
</dbReference>
<evidence type="ECO:0000259" key="11">
    <source>
        <dbReference type="PROSITE" id="PS51918"/>
    </source>
</evidence>
<evidence type="ECO:0000259" key="10">
    <source>
        <dbReference type="PROSITE" id="PS51449"/>
    </source>
</evidence>
<dbReference type="FunFam" id="3.80.30.20:FF:000001">
    <property type="entry name" value="tRNA-2-methylthio-N(6)-dimethylallyladenosine synthase 2"/>
    <property type="match status" value="1"/>
</dbReference>
<dbReference type="GO" id="GO:0005840">
    <property type="term" value="C:ribosome"/>
    <property type="evidence" value="ECO:0007669"/>
    <property type="project" value="UniProtKB-KW"/>
</dbReference>
<dbReference type="AlphaFoldDB" id="A0A410P5A3"/>
<keyword evidence="2 8" id="KW-0963">Cytoplasm</keyword>
<evidence type="ECO:0000256" key="8">
    <source>
        <dbReference type="HAMAP-Rule" id="MF_01865"/>
    </source>
</evidence>
<keyword evidence="4 8" id="KW-0949">S-adenosyl-L-methionine</keyword>
<protein>
    <recommendedName>
        <fullName evidence="8">Ribosomal protein uS12 methylthiotransferase RimO</fullName>
        <shortName evidence="8">uS12 MTTase</shortName>
        <shortName evidence="8">uS12 methylthiotransferase</shortName>
        <ecNumber evidence="8">2.8.4.4</ecNumber>
    </recommendedName>
    <alternativeName>
        <fullName evidence="8">Ribosomal protein uS12 (aspartate-C(3))-methylthiotransferase</fullName>
    </alternativeName>
    <alternativeName>
        <fullName evidence="8">Ribosome maturation factor RimO</fullName>
    </alternativeName>
</protein>
<dbReference type="InterPro" id="IPR005840">
    <property type="entry name" value="Ribosomal_uS12_MeSTrfase_RimO"/>
</dbReference>
<dbReference type="GO" id="GO:0103039">
    <property type="term" value="F:protein methylthiotransferase activity"/>
    <property type="evidence" value="ECO:0007669"/>
    <property type="project" value="UniProtKB-EC"/>
</dbReference>
<comment type="cofactor">
    <cofactor evidence="8">
        <name>[4Fe-4S] cluster</name>
        <dbReference type="ChEBI" id="CHEBI:49883"/>
    </cofactor>
    <text evidence="8">Binds 2 [4Fe-4S] clusters. One cluster is coordinated with 3 cysteines and an exchangeable S-adenosyl-L-methionine.</text>
</comment>
<keyword evidence="12" id="KW-0689">Ribosomal protein</keyword>
<dbReference type="GO" id="GO:0035599">
    <property type="term" value="F:aspartic acid methylthiotransferase activity"/>
    <property type="evidence" value="ECO:0007669"/>
    <property type="project" value="TreeGrafter"/>
</dbReference>
<evidence type="ECO:0000313" key="13">
    <source>
        <dbReference type="Proteomes" id="UP000287243"/>
    </source>
</evidence>